<comment type="caution">
    <text evidence="1">The sequence shown here is derived from an EMBL/GenBank/DDBJ whole genome shotgun (WGS) entry which is preliminary data.</text>
</comment>
<dbReference type="RefSeq" id="WP_344241446.1">
    <property type="nucleotide sequence ID" value="NZ_BAAAHH010000011.1"/>
</dbReference>
<evidence type="ECO:0000313" key="2">
    <source>
        <dbReference type="Proteomes" id="UP001500665"/>
    </source>
</evidence>
<organism evidence="1 2">
    <name type="scientific">Actinocorallia libanotica</name>
    <dbReference type="NCBI Taxonomy" id="46162"/>
    <lineage>
        <taxon>Bacteria</taxon>
        <taxon>Bacillati</taxon>
        <taxon>Actinomycetota</taxon>
        <taxon>Actinomycetes</taxon>
        <taxon>Streptosporangiales</taxon>
        <taxon>Thermomonosporaceae</taxon>
        <taxon>Actinocorallia</taxon>
    </lineage>
</organism>
<keyword evidence="2" id="KW-1185">Reference proteome</keyword>
<gene>
    <name evidence="1" type="ORF">GCM10009550_31910</name>
</gene>
<dbReference type="Proteomes" id="UP001500665">
    <property type="component" value="Unassembled WGS sequence"/>
</dbReference>
<proteinExistence type="predicted"/>
<name>A0ABN1R4P2_9ACTN</name>
<dbReference type="EMBL" id="BAAAHH010000011">
    <property type="protein sequence ID" value="GAA0951837.1"/>
    <property type="molecule type" value="Genomic_DNA"/>
</dbReference>
<accession>A0ABN1R4P2</accession>
<protein>
    <submittedName>
        <fullName evidence="1">Uncharacterized protein</fullName>
    </submittedName>
</protein>
<sequence length="42" mass="4641">MGNTEAGQGKVEAPLLHLSEVSHLDLSKEEPTTRAELKIVRR</sequence>
<evidence type="ECO:0000313" key="1">
    <source>
        <dbReference type="EMBL" id="GAA0951837.1"/>
    </source>
</evidence>
<reference evidence="1 2" key="1">
    <citation type="journal article" date="2019" name="Int. J. Syst. Evol. Microbiol.">
        <title>The Global Catalogue of Microorganisms (GCM) 10K type strain sequencing project: providing services to taxonomists for standard genome sequencing and annotation.</title>
        <authorList>
            <consortium name="The Broad Institute Genomics Platform"/>
            <consortium name="The Broad Institute Genome Sequencing Center for Infectious Disease"/>
            <person name="Wu L."/>
            <person name="Ma J."/>
        </authorList>
    </citation>
    <scope>NUCLEOTIDE SEQUENCE [LARGE SCALE GENOMIC DNA]</scope>
    <source>
        <strain evidence="1 2">JCM 10696</strain>
    </source>
</reference>